<keyword evidence="1" id="KW-0732">Signal</keyword>
<evidence type="ECO:0000256" key="1">
    <source>
        <dbReference type="SAM" id="SignalP"/>
    </source>
</evidence>
<name>A0A315ZAC3_SEDFL</name>
<dbReference type="Pfam" id="PF13100">
    <property type="entry name" value="OstA_2"/>
    <property type="match status" value="1"/>
</dbReference>
<evidence type="ECO:0000259" key="2">
    <source>
        <dbReference type="Pfam" id="PF13100"/>
    </source>
</evidence>
<feature type="signal peptide" evidence="1">
    <location>
        <begin position="1"/>
        <end position="23"/>
    </location>
</feature>
<reference evidence="3 4" key="1">
    <citation type="submission" date="2018-03" db="EMBL/GenBank/DDBJ databases">
        <title>Genomic Encyclopedia of Archaeal and Bacterial Type Strains, Phase II (KMG-II): from individual species to whole genera.</title>
        <authorList>
            <person name="Goeker M."/>
        </authorList>
    </citation>
    <scope>NUCLEOTIDE SEQUENCE [LARGE SCALE GENOMIC DNA]</scope>
    <source>
        <strain evidence="3 4">DSM 28229</strain>
    </source>
</reference>
<dbReference type="InterPro" id="IPR005653">
    <property type="entry name" value="OstA-like_N"/>
</dbReference>
<proteinExistence type="predicted"/>
<dbReference type="Gene3D" id="2.60.450.10">
    <property type="entry name" value="Lipopolysaccharide (LPS) transport protein A like domain"/>
    <property type="match status" value="2"/>
</dbReference>
<dbReference type="RefSeq" id="WP_109616676.1">
    <property type="nucleotide sequence ID" value="NZ_QGDO01000002.1"/>
</dbReference>
<protein>
    <submittedName>
        <fullName evidence="3">OstA-like protein</fullName>
    </submittedName>
</protein>
<feature type="domain" description="Organic solvent tolerance-like N-terminal" evidence="2">
    <location>
        <begin position="57"/>
        <end position="180"/>
    </location>
</feature>
<accession>A0A315ZAC3</accession>
<dbReference type="EMBL" id="QGDO01000002">
    <property type="protein sequence ID" value="PWJ42535.1"/>
    <property type="molecule type" value="Genomic_DNA"/>
</dbReference>
<organism evidence="3 4">
    <name type="scientific">Sediminitomix flava</name>
    <dbReference type="NCBI Taxonomy" id="379075"/>
    <lineage>
        <taxon>Bacteria</taxon>
        <taxon>Pseudomonadati</taxon>
        <taxon>Bacteroidota</taxon>
        <taxon>Cytophagia</taxon>
        <taxon>Cytophagales</taxon>
        <taxon>Flammeovirgaceae</taxon>
        <taxon>Sediminitomix</taxon>
    </lineage>
</organism>
<evidence type="ECO:0000313" key="3">
    <source>
        <dbReference type="EMBL" id="PWJ42535.1"/>
    </source>
</evidence>
<evidence type="ECO:0000313" key="4">
    <source>
        <dbReference type="Proteomes" id="UP000245535"/>
    </source>
</evidence>
<feature type="chain" id="PRO_5016347856" evidence="1">
    <location>
        <begin position="24"/>
        <end position="561"/>
    </location>
</feature>
<dbReference type="OrthoDB" id="9805931at2"/>
<keyword evidence="4" id="KW-1185">Reference proteome</keyword>
<comment type="caution">
    <text evidence="3">The sequence shown here is derived from an EMBL/GenBank/DDBJ whole genome shotgun (WGS) entry which is preliminary data.</text>
</comment>
<sequence length="561" mass="63857">MTKKLLKILIFLLLSFCVTSTYAQKKKGSKARISAGSAKGTKINGESYTLFNSKNGKRVKIKQGTSTIWCDRARQHRKTNEVVAWGNIIIIDKTTKITGGDRLDYDQEDDEVIITGDEVVLLDGDSKLVTDKLYYYAETKTAKYLTGGTIYDLEKNQTLKSREGFLKGDVMEFYYDVEMDDEEKDEHLRTEKLIYNKVTELASFDTETFILSPDGKVAATEGTYNAADGKVNFTSSALIENEDYILSGDHIISNKETAESYADGDVIFFSKKDSVIIYADYLENVDNQTLAYGDALMSKPVDGDWNNMFYLAADTLFSEEDTLAEERTMHAYHKVKFTSEDMQGKCDSLVYYMTDSLMYFFTDPIIWAQESQMTAEVIHTRMKDGGMDQMVLNKKAFVIQADSMGNYNQTSGKVITSYLDGQRMEKIDIKGNGTILYYAYDQETGNLDGLNRSACPDMSVFFNDENKLQYVSHNTKHNSVFLNPSSIRKPDRFLPGYDNRFDEIPEKKDIVDRVRVRKELDTDKGKEPQINIKFPMQEEKKPMLDAPIPIDLEINTALDNR</sequence>
<dbReference type="Proteomes" id="UP000245535">
    <property type="component" value="Unassembled WGS sequence"/>
</dbReference>
<dbReference type="AlphaFoldDB" id="A0A315ZAC3"/>
<gene>
    <name evidence="3" type="ORF">BC781_10278</name>
</gene>